<dbReference type="EMBL" id="VUOB01000041">
    <property type="protein sequence ID" value="KAA2258640.1"/>
    <property type="molecule type" value="Genomic_DNA"/>
</dbReference>
<dbReference type="SUPFAM" id="SSF50494">
    <property type="entry name" value="Trypsin-like serine proteases"/>
    <property type="match status" value="1"/>
</dbReference>
<proteinExistence type="predicted"/>
<reference evidence="2 3" key="1">
    <citation type="submission" date="2019-09" db="EMBL/GenBank/DDBJ databases">
        <title>Goodfellowia gen. nov., a new genus of the Pseudonocardineae related to Actinoalloteichus, containing Goodfellowia coeruleoviolacea gen. nov., comb. nov. gen. nov., comb. nov.</title>
        <authorList>
            <person name="Labeda D."/>
        </authorList>
    </citation>
    <scope>NUCLEOTIDE SEQUENCE [LARGE SCALE GENOMIC DNA]</scope>
    <source>
        <strain evidence="2 3">AN110305</strain>
    </source>
</reference>
<dbReference type="Pfam" id="PF13365">
    <property type="entry name" value="Trypsin_2"/>
    <property type="match status" value="1"/>
</dbReference>
<evidence type="ECO:0000313" key="3">
    <source>
        <dbReference type="Proteomes" id="UP000323454"/>
    </source>
</evidence>
<feature type="signal peptide" evidence="1">
    <location>
        <begin position="1"/>
        <end position="26"/>
    </location>
</feature>
<dbReference type="InterPro" id="IPR009003">
    <property type="entry name" value="Peptidase_S1_PA"/>
</dbReference>
<dbReference type="OrthoDB" id="3233951at2"/>
<accession>A0A5B2X5Z1</accession>
<dbReference type="AlphaFoldDB" id="A0A5B2X5Z1"/>
<dbReference type="Proteomes" id="UP000323454">
    <property type="component" value="Unassembled WGS sequence"/>
</dbReference>
<keyword evidence="1" id="KW-0732">Signal</keyword>
<dbReference type="Gene3D" id="2.40.10.10">
    <property type="entry name" value="Trypsin-like serine proteases"/>
    <property type="match status" value="2"/>
</dbReference>
<organism evidence="2 3">
    <name type="scientific">Solihabitans fulvus</name>
    <dbReference type="NCBI Taxonomy" id="1892852"/>
    <lineage>
        <taxon>Bacteria</taxon>
        <taxon>Bacillati</taxon>
        <taxon>Actinomycetota</taxon>
        <taxon>Actinomycetes</taxon>
        <taxon>Pseudonocardiales</taxon>
        <taxon>Pseudonocardiaceae</taxon>
        <taxon>Solihabitans</taxon>
    </lineage>
</organism>
<sequence>MVRRLLGVFAAAIVGALALSSGVATAAPTQTPAAPSVTVDFTGIVALSNCSGSVVRMANSGPNDPAFVLSNGHCLESGFLSPGQVIVNQASRRTFDLLDPTGQYSLGTLRATKIAYATMTNTDVSLYQLSSTYAQIQQRYGIKALEISSAHPTQGADIRVVSGYWQTIYSCNLDGFAYRLHEGDWVWQDSLRYTSSCDVIGGTSGSPVIDTASGKIVGVNNTINESGESCTLNNPCEVDQAGNVTVRQGIGYAEETYLFNSCVAAGNKITLTLPGCTLPRP</sequence>
<comment type="caution">
    <text evidence="2">The sequence shown here is derived from an EMBL/GenBank/DDBJ whole genome shotgun (WGS) entry which is preliminary data.</text>
</comment>
<protein>
    <submittedName>
        <fullName evidence="2">Trypsin-like peptidase domain-containing protein</fullName>
    </submittedName>
</protein>
<gene>
    <name evidence="2" type="ORF">F0L68_22615</name>
</gene>
<reference evidence="2 3" key="2">
    <citation type="submission" date="2019-09" db="EMBL/GenBank/DDBJ databases">
        <authorList>
            <person name="Jin C."/>
        </authorList>
    </citation>
    <scope>NUCLEOTIDE SEQUENCE [LARGE SCALE GENOMIC DNA]</scope>
    <source>
        <strain evidence="2 3">AN110305</strain>
    </source>
</reference>
<evidence type="ECO:0000313" key="2">
    <source>
        <dbReference type="EMBL" id="KAA2258640.1"/>
    </source>
</evidence>
<dbReference type="InterPro" id="IPR043504">
    <property type="entry name" value="Peptidase_S1_PA_chymotrypsin"/>
</dbReference>
<keyword evidence="3" id="KW-1185">Reference proteome</keyword>
<feature type="chain" id="PRO_5023146970" evidence="1">
    <location>
        <begin position="27"/>
        <end position="281"/>
    </location>
</feature>
<evidence type="ECO:0000256" key="1">
    <source>
        <dbReference type="SAM" id="SignalP"/>
    </source>
</evidence>
<name>A0A5B2X5Z1_9PSEU</name>
<dbReference type="RefSeq" id="WP_149851637.1">
    <property type="nucleotide sequence ID" value="NZ_VUOB01000041.1"/>
</dbReference>